<dbReference type="InterPro" id="IPR002156">
    <property type="entry name" value="RNaseH_domain"/>
</dbReference>
<dbReference type="GO" id="GO:0003676">
    <property type="term" value="F:nucleic acid binding"/>
    <property type="evidence" value="ECO:0007669"/>
    <property type="project" value="InterPro"/>
</dbReference>
<protein>
    <recommendedName>
        <fullName evidence="1">RNase H type-1 domain-containing protein</fullName>
    </recommendedName>
</protein>
<dbReference type="PANTHER" id="PTHR47074:SF53">
    <property type="entry name" value="REVERSE TRANSCRIPTASE-LIKE PROTEIN"/>
    <property type="match status" value="1"/>
</dbReference>
<dbReference type="OrthoDB" id="1906820at2759"/>
<sequence>MRLTGDATTADNGLIARRERWSPPLAGSIKCNMHTNWRNSLLHSGAAWIARDCAGNVKFHAGEALTPSPSKFFSELRGIIWVLQSARDLRIMYLVLASDHHDTIEAISHPNQWPRYRNLLEQIHSLRTCFNSLQFEVEKIECNLIARDIAKSVLHDGRFQSYLALGGPAWLHERLNREATGDNY</sequence>
<organism evidence="2 3">
    <name type="scientific">Brassica carinata</name>
    <name type="common">Ethiopian mustard</name>
    <name type="synonym">Abyssinian cabbage</name>
    <dbReference type="NCBI Taxonomy" id="52824"/>
    <lineage>
        <taxon>Eukaryota</taxon>
        <taxon>Viridiplantae</taxon>
        <taxon>Streptophyta</taxon>
        <taxon>Embryophyta</taxon>
        <taxon>Tracheophyta</taxon>
        <taxon>Spermatophyta</taxon>
        <taxon>Magnoliopsida</taxon>
        <taxon>eudicotyledons</taxon>
        <taxon>Gunneridae</taxon>
        <taxon>Pentapetalae</taxon>
        <taxon>rosids</taxon>
        <taxon>malvids</taxon>
        <taxon>Brassicales</taxon>
        <taxon>Brassicaceae</taxon>
        <taxon>Brassiceae</taxon>
        <taxon>Brassica</taxon>
    </lineage>
</organism>
<dbReference type="Pfam" id="PF13456">
    <property type="entry name" value="RVT_3"/>
    <property type="match status" value="1"/>
</dbReference>
<name>A0A8X7VK50_BRACI</name>
<dbReference type="PANTHER" id="PTHR47074">
    <property type="entry name" value="BNAC02G40300D PROTEIN"/>
    <property type="match status" value="1"/>
</dbReference>
<gene>
    <name evidence="2" type="ORF">Bca52824_024268</name>
</gene>
<dbReference type="GO" id="GO:0004523">
    <property type="term" value="F:RNA-DNA hybrid ribonuclease activity"/>
    <property type="evidence" value="ECO:0007669"/>
    <property type="project" value="InterPro"/>
</dbReference>
<dbReference type="Proteomes" id="UP000886595">
    <property type="component" value="Unassembled WGS sequence"/>
</dbReference>
<dbReference type="CDD" id="cd06222">
    <property type="entry name" value="RNase_H_like"/>
    <property type="match status" value="1"/>
</dbReference>
<keyword evidence="3" id="KW-1185">Reference proteome</keyword>
<dbReference type="InterPro" id="IPR044730">
    <property type="entry name" value="RNase_H-like_dom_plant"/>
</dbReference>
<feature type="domain" description="RNase H type-1" evidence="1">
    <location>
        <begin position="34"/>
        <end position="152"/>
    </location>
</feature>
<dbReference type="AlphaFoldDB" id="A0A8X7VK50"/>
<comment type="caution">
    <text evidence="2">The sequence shown here is derived from an EMBL/GenBank/DDBJ whole genome shotgun (WGS) entry which is preliminary data.</text>
</comment>
<dbReference type="Gene3D" id="3.30.420.10">
    <property type="entry name" value="Ribonuclease H-like superfamily/Ribonuclease H"/>
    <property type="match status" value="1"/>
</dbReference>
<evidence type="ECO:0000313" key="3">
    <source>
        <dbReference type="Proteomes" id="UP000886595"/>
    </source>
</evidence>
<evidence type="ECO:0000313" key="2">
    <source>
        <dbReference type="EMBL" id="KAG2312711.1"/>
    </source>
</evidence>
<proteinExistence type="predicted"/>
<dbReference type="InterPro" id="IPR036397">
    <property type="entry name" value="RNaseH_sf"/>
</dbReference>
<accession>A0A8X7VK50</accession>
<dbReference type="EMBL" id="JAAMPC010000005">
    <property type="protein sequence ID" value="KAG2312711.1"/>
    <property type="molecule type" value="Genomic_DNA"/>
</dbReference>
<reference evidence="2 3" key="1">
    <citation type="submission" date="2020-02" db="EMBL/GenBank/DDBJ databases">
        <authorList>
            <person name="Ma Q."/>
            <person name="Huang Y."/>
            <person name="Song X."/>
            <person name="Pei D."/>
        </authorList>
    </citation>
    <scope>NUCLEOTIDE SEQUENCE [LARGE SCALE GENOMIC DNA]</scope>
    <source>
        <strain evidence="2">Sxm20200214</strain>
        <tissue evidence="2">Leaf</tissue>
    </source>
</reference>
<dbReference type="InterPro" id="IPR052929">
    <property type="entry name" value="RNase_H-like_EbsB-rel"/>
</dbReference>
<evidence type="ECO:0000259" key="1">
    <source>
        <dbReference type="Pfam" id="PF13456"/>
    </source>
</evidence>